<reference evidence="1" key="1">
    <citation type="submission" date="2021-06" db="EMBL/GenBank/DDBJ databases">
        <authorList>
            <person name="Kallberg Y."/>
            <person name="Tangrot J."/>
            <person name="Rosling A."/>
        </authorList>
    </citation>
    <scope>NUCLEOTIDE SEQUENCE</scope>
    <source>
        <strain evidence="1">MA453B</strain>
    </source>
</reference>
<evidence type="ECO:0000313" key="2">
    <source>
        <dbReference type="Proteomes" id="UP000789405"/>
    </source>
</evidence>
<proteinExistence type="predicted"/>
<dbReference type="OrthoDB" id="2480041at2759"/>
<sequence length="167" mass="19596">MNKENDCNFQYFNLNNKWMLLGYLEYCDKQNILQSRKVERKRFKEYLNYIIQNIPTKKNKASKAKLKLSSHDNQRKEDIEDFWKRIIGLRPSSSSTSQNQASSIKENGKCKHRDVDYVHGVVTTGEKWFFTVVTTDNEIGAVHTPIILHLSDKNIPDDVLKVDVRFL</sequence>
<keyword evidence="2" id="KW-1185">Reference proteome</keyword>
<dbReference type="Proteomes" id="UP000789405">
    <property type="component" value="Unassembled WGS sequence"/>
</dbReference>
<accession>A0A9N9DF77</accession>
<organism evidence="1 2">
    <name type="scientific">Dentiscutata erythropus</name>
    <dbReference type="NCBI Taxonomy" id="1348616"/>
    <lineage>
        <taxon>Eukaryota</taxon>
        <taxon>Fungi</taxon>
        <taxon>Fungi incertae sedis</taxon>
        <taxon>Mucoromycota</taxon>
        <taxon>Glomeromycotina</taxon>
        <taxon>Glomeromycetes</taxon>
        <taxon>Diversisporales</taxon>
        <taxon>Gigasporaceae</taxon>
        <taxon>Dentiscutata</taxon>
    </lineage>
</organism>
<comment type="caution">
    <text evidence="1">The sequence shown here is derived from an EMBL/GenBank/DDBJ whole genome shotgun (WGS) entry which is preliminary data.</text>
</comment>
<feature type="non-terminal residue" evidence="1">
    <location>
        <position position="1"/>
    </location>
</feature>
<dbReference type="AlphaFoldDB" id="A0A9N9DF77"/>
<protein>
    <submittedName>
        <fullName evidence="1">11199_t:CDS:1</fullName>
    </submittedName>
</protein>
<evidence type="ECO:0000313" key="1">
    <source>
        <dbReference type="EMBL" id="CAG8632946.1"/>
    </source>
</evidence>
<gene>
    <name evidence="1" type="ORF">DERYTH_LOCUS9241</name>
</gene>
<name>A0A9N9DF77_9GLOM</name>
<dbReference type="EMBL" id="CAJVPY010005000">
    <property type="protein sequence ID" value="CAG8632946.1"/>
    <property type="molecule type" value="Genomic_DNA"/>
</dbReference>